<feature type="domain" description="L1 transposable element dsRBD-like" evidence="2">
    <location>
        <begin position="57"/>
        <end position="87"/>
    </location>
</feature>
<sequence length="100" mass="11888">IQRTPNRINPRRSSPRHIIARLTKTTDKDKILRLAREEHQVTYKGHPIRLTADLSSETIRARREWENIFKVLREKQFQPKNSVPSKVIVHLGRKDTNFPR</sequence>
<evidence type="ECO:0000313" key="3">
    <source>
        <dbReference type="Ensembl" id="ENSCPBP00000001434.1"/>
    </source>
</evidence>
<dbReference type="Pfam" id="PF17490">
    <property type="entry name" value="Tnp_22_dsRBD"/>
    <property type="match status" value="1"/>
</dbReference>
<protein>
    <submittedName>
        <fullName evidence="3">Uncharacterized protein</fullName>
    </submittedName>
</protein>
<dbReference type="PANTHER" id="PTHR11505">
    <property type="entry name" value="L1 TRANSPOSABLE ELEMENT-RELATED"/>
    <property type="match status" value="1"/>
</dbReference>
<dbReference type="InterPro" id="IPR042566">
    <property type="entry name" value="L1_C"/>
</dbReference>
<dbReference type="Gene3D" id="3.30.70.1820">
    <property type="entry name" value="L1 transposable element, RRM domain"/>
    <property type="match status" value="1"/>
</dbReference>
<dbReference type="GeneTree" id="ENSGT01150000286955"/>
<dbReference type="Ensembl" id="ENSCPBT00000001774.1">
    <property type="protein sequence ID" value="ENSCPBP00000001434.1"/>
    <property type="gene ID" value="ENSCPBG00000001170.1"/>
</dbReference>
<evidence type="ECO:0000313" key="4">
    <source>
        <dbReference type="Proteomes" id="UP000694380"/>
    </source>
</evidence>
<dbReference type="InterPro" id="IPR004244">
    <property type="entry name" value="Transposase_22"/>
</dbReference>
<dbReference type="InterPro" id="IPR035300">
    <property type="entry name" value="L1_dsRBD"/>
</dbReference>
<keyword evidence="4" id="KW-1185">Reference proteome</keyword>
<dbReference type="AlphaFoldDB" id="A0A8C3F0G8"/>
<organism evidence="3 4">
    <name type="scientific">Chrysemys picta bellii</name>
    <name type="common">Western painted turtle</name>
    <name type="synonym">Emys bellii</name>
    <dbReference type="NCBI Taxonomy" id="8478"/>
    <lineage>
        <taxon>Eukaryota</taxon>
        <taxon>Metazoa</taxon>
        <taxon>Chordata</taxon>
        <taxon>Craniata</taxon>
        <taxon>Vertebrata</taxon>
        <taxon>Euteleostomi</taxon>
        <taxon>Archelosauria</taxon>
        <taxon>Testudinata</taxon>
        <taxon>Testudines</taxon>
        <taxon>Cryptodira</taxon>
        <taxon>Durocryptodira</taxon>
        <taxon>Testudinoidea</taxon>
        <taxon>Emydidae</taxon>
        <taxon>Chrysemys</taxon>
    </lineage>
</organism>
<name>A0A8C3F0G8_CHRPI</name>
<reference evidence="3" key="1">
    <citation type="submission" date="2025-08" db="UniProtKB">
        <authorList>
            <consortium name="Ensembl"/>
        </authorList>
    </citation>
    <scope>IDENTIFICATION</scope>
</reference>
<feature type="domain" description="L1 transposable element RRM" evidence="1">
    <location>
        <begin position="1"/>
        <end position="53"/>
    </location>
</feature>
<proteinExistence type="predicted"/>
<evidence type="ECO:0000259" key="1">
    <source>
        <dbReference type="Pfam" id="PF02994"/>
    </source>
</evidence>
<dbReference type="InterPro" id="IPR043636">
    <property type="entry name" value="L1_RRM_dom"/>
</dbReference>
<reference evidence="3" key="2">
    <citation type="submission" date="2025-09" db="UniProtKB">
        <authorList>
            <consortium name="Ensembl"/>
        </authorList>
    </citation>
    <scope>IDENTIFICATION</scope>
</reference>
<evidence type="ECO:0000259" key="2">
    <source>
        <dbReference type="Pfam" id="PF17490"/>
    </source>
</evidence>
<dbReference type="Gene3D" id="3.30.250.20">
    <property type="entry name" value="L1 transposable element, C-terminal domain"/>
    <property type="match status" value="1"/>
</dbReference>
<dbReference type="Proteomes" id="UP000694380">
    <property type="component" value="Unplaced"/>
</dbReference>
<dbReference type="Pfam" id="PF02994">
    <property type="entry name" value="Transposase_22"/>
    <property type="match status" value="1"/>
</dbReference>
<accession>A0A8C3F0G8</accession>